<sequence>MVLSFFVGCLAYKARDSAKKLSFIYNGIVVLADKFIEKIRDMTL</sequence>
<reference evidence="1 2" key="1">
    <citation type="submission" date="2015-11" db="EMBL/GenBank/DDBJ databases">
        <title>Draft genome sequences of new species of the genus Lactobacillus isolated from orchardgrass silage.</title>
        <authorList>
            <person name="Tohno M."/>
            <person name="Tanizawa Y."/>
            <person name="Arita M."/>
        </authorList>
    </citation>
    <scope>NUCLEOTIDE SEQUENCE [LARGE SCALE GENOMIC DNA]</scope>
    <source>
        <strain evidence="1 2">IWT126</strain>
    </source>
</reference>
<gene>
    <name evidence="1" type="ORF">IWT126_00460</name>
</gene>
<evidence type="ECO:0000313" key="2">
    <source>
        <dbReference type="Proteomes" id="UP000198402"/>
    </source>
</evidence>
<dbReference type="AlphaFoldDB" id="A0A1Z5IF85"/>
<keyword evidence="2" id="KW-1185">Reference proteome</keyword>
<evidence type="ECO:0000313" key="1">
    <source>
        <dbReference type="EMBL" id="GAX00445.1"/>
    </source>
</evidence>
<name>A0A1Z5IF85_9LACO</name>
<protein>
    <submittedName>
        <fullName evidence="1">Uncharacterized protein</fullName>
    </submittedName>
</protein>
<proteinExistence type="predicted"/>
<organism evidence="1 2">
    <name type="scientific">Secundilactobacillus silagei JCM 19001</name>
    <dbReference type="NCBI Taxonomy" id="1302250"/>
    <lineage>
        <taxon>Bacteria</taxon>
        <taxon>Bacillati</taxon>
        <taxon>Bacillota</taxon>
        <taxon>Bacilli</taxon>
        <taxon>Lactobacillales</taxon>
        <taxon>Lactobacillaceae</taxon>
        <taxon>Secundilactobacillus</taxon>
    </lineage>
</organism>
<dbReference type="EMBL" id="BCMG01000002">
    <property type="protein sequence ID" value="GAX00445.1"/>
    <property type="molecule type" value="Genomic_DNA"/>
</dbReference>
<comment type="caution">
    <text evidence="1">The sequence shown here is derived from an EMBL/GenBank/DDBJ whole genome shotgun (WGS) entry which is preliminary data.</text>
</comment>
<dbReference type="Proteomes" id="UP000198402">
    <property type="component" value="Unassembled WGS sequence"/>
</dbReference>
<accession>A0A1Z5IF85</accession>